<organism evidence="1">
    <name type="scientific">Brugia malayi</name>
    <name type="common">Filarial nematode worm</name>
    <dbReference type="NCBI Taxonomy" id="6279"/>
    <lineage>
        <taxon>Eukaryota</taxon>
        <taxon>Metazoa</taxon>
        <taxon>Ecdysozoa</taxon>
        <taxon>Nematoda</taxon>
        <taxon>Chromadorea</taxon>
        <taxon>Rhabditida</taxon>
        <taxon>Spirurina</taxon>
        <taxon>Spiruromorpha</taxon>
        <taxon>Filarioidea</taxon>
        <taxon>Onchocercidae</taxon>
        <taxon>Brugia</taxon>
    </lineage>
</organism>
<reference evidence="1" key="1">
    <citation type="journal article" date="2007" name="Science">
        <title>Draft genome of the filarial nematode parasite Brugia malayi.</title>
        <authorList>
            <person name="Ghedin E."/>
            <person name="Wang S."/>
            <person name="Spiro D."/>
            <person name="Caler E."/>
            <person name="Zhao Q."/>
            <person name="Crabtree J."/>
            <person name="Allen J.E."/>
            <person name="Delcher A.L."/>
            <person name="Guiliano D.B."/>
            <person name="Miranda-Saavedra D."/>
            <person name="Angiuoli S.V."/>
            <person name="Creasy T."/>
            <person name="Amedeo P."/>
            <person name="Haas B."/>
            <person name="El-Sayed N.M."/>
            <person name="Wortman J.R."/>
            <person name="Feldblyum T."/>
            <person name="Tallon L."/>
            <person name="Schatz M."/>
            <person name="Shumway M."/>
            <person name="Koo H."/>
            <person name="Salzberg S.L."/>
            <person name="Schobel S."/>
            <person name="Pertea M."/>
            <person name="Pop M."/>
            <person name="White O."/>
            <person name="Barton G.J."/>
            <person name="Carlow C.K."/>
            <person name="Crawford M.J."/>
            <person name="Daub J."/>
            <person name="Dimmic M.W."/>
            <person name="Estes C.F."/>
            <person name="Foster J.M."/>
            <person name="Ganatra M."/>
            <person name="Gregory W.F."/>
            <person name="Johnson N.M."/>
            <person name="Jin J."/>
            <person name="Komuniecki R."/>
            <person name="Korf I."/>
            <person name="Kumar S."/>
            <person name="Laney S."/>
            <person name="Li B.W."/>
            <person name="Li W."/>
            <person name="Lindblom T.H."/>
            <person name="Lustigman S."/>
            <person name="Ma D."/>
            <person name="Maina C.V."/>
            <person name="Martin D.M."/>
            <person name="McCarter J.P."/>
            <person name="McReynolds L."/>
            <person name="Mitreva M."/>
            <person name="Nutman T.B."/>
            <person name="Parkinson J."/>
            <person name="Peregrin-Alvarez J.M."/>
            <person name="Poole C."/>
            <person name="Ren Q."/>
            <person name="Saunders L."/>
            <person name="Sluder A.E."/>
            <person name="Smith K."/>
            <person name="Stanke M."/>
            <person name="Unnasch T.R."/>
            <person name="Ware J."/>
            <person name="Wei A.D."/>
            <person name="Weil G."/>
            <person name="Williams D.J."/>
            <person name="Zhang Y."/>
            <person name="Williams S.A."/>
            <person name="Fraser-Liggett C."/>
            <person name="Slatko B."/>
            <person name="Blaxter M.L."/>
            <person name="Scott A.L."/>
        </authorList>
    </citation>
    <scope>NUCLEOTIDE SEQUENCE</scope>
    <source>
        <strain evidence="1">FR3</strain>
    </source>
</reference>
<protein>
    <submittedName>
        <fullName evidence="1">Bm1221, isoform b</fullName>
    </submittedName>
</protein>
<accession>A0A1I9G0Y3</accession>
<dbReference type="EMBL" id="LN856867">
    <property type="protein sequence ID" value="CDP93314.1"/>
    <property type="molecule type" value="Genomic_DNA"/>
</dbReference>
<dbReference type="AlphaFoldDB" id="A0A1I9G0Y3"/>
<reference evidence="1" key="2">
    <citation type="submission" date="2012-12" db="EMBL/GenBank/DDBJ databases">
        <authorList>
            <consortium name="WormBase Consortium"/>
            <person name="Ghedin E."/>
            <person name="Paulini M."/>
        </authorList>
    </citation>
    <scope>NUCLEOTIDE SEQUENCE</scope>
    <source>
        <strain evidence="1">FR3</strain>
    </source>
</reference>
<name>A0A1I9G0Y3_BRUMA</name>
<proteinExistence type="predicted"/>
<evidence type="ECO:0000313" key="1">
    <source>
        <dbReference type="EMBL" id="CDP93314.1"/>
    </source>
</evidence>
<sequence length="39" mass="4758">MAANDRFYTNNLFQLYLKDDNNEKQQLMASQNDYTVYNY</sequence>
<gene>
    <name evidence="1" type="primary">Bm1221</name>
    <name evidence="1" type="ORF">BM_Bm1221</name>
</gene>